<evidence type="ECO:0000256" key="9">
    <source>
        <dbReference type="ARBA" id="ARBA00023022"/>
    </source>
</evidence>
<dbReference type="SUPFAM" id="SSF49854">
    <property type="entry name" value="Spermadhesin, CUB domain"/>
    <property type="match status" value="1"/>
</dbReference>
<keyword evidence="18" id="KW-1185">Reference proteome</keyword>
<keyword evidence="6" id="KW-0081">Bacteriolytic enzyme</keyword>
<evidence type="ECO:0000256" key="10">
    <source>
        <dbReference type="ARBA" id="ARBA00023157"/>
    </source>
</evidence>
<evidence type="ECO:0000313" key="18">
    <source>
        <dbReference type="Proteomes" id="UP000507470"/>
    </source>
</evidence>
<dbReference type="Pfam" id="PF00431">
    <property type="entry name" value="CUB"/>
    <property type="match status" value="1"/>
</dbReference>
<feature type="disulfide bond" evidence="13">
    <location>
        <begin position="284"/>
        <end position="388"/>
    </location>
</feature>
<keyword evidence="15" id="KW-1133">Transmembrane helix</keyword>
<keyword evidence="15" id="KW-0812">Transmembrane</keyword>
<dbReference type="EMBL" id="CACVKT020007770">
    <property type="protein sequence ID" value="CAC5410407.1"/>
    <property type="molecule type" value="Genomic_DNA"/>
</dbReference>
<protein>
    <recommendedName>
        <fullName evidence="3">lysozyme</fullName>
        <ecNumber evidence="3">3.2.1.17</ecNumber>
    </recommendedName>
</protein>
<dbReference type="PANTHER" id="PTHR11195:SF13">
    <property type="entry name" value="INVERTEBRATE-TYPE LYSOZYME 2-RELATED"/>
    <property type="match status" value="1"/>
</dbReference>
<feature type="active site" description="Nucleophile" evidence="12">
    <location>
        <position position="301"/>
    </location>
</feature>
<comment type="caution">
    <text evidence="14">Lacks conserved residue(s) required for the propagation of feature annotation.</text>
</comment>
<evidence type="ECO:0000256" key="1">
    <source>
        <dbReference type="ARBA" id="ARBA00000632"/>
    </source>
</evidence>
<dbReference type="InterPro" id="IPR035914">
    <property type="entry name" value="Sperma_CUB_dom_sf"/>
</dbReference>
<dbReference type="PROSITE" id="PS51909">
    <property type="entry name" value="LYSOZYME_I"/>
    <property type="match status" value="1"/>
</dbReference>
<proteinExistence type="predicted"/>
<feature type="transmembrane region" description="Helical" evidence="15">
    <location>
        <begin position="257"/>
        <end position="277"/>
    </location>
</feature>
<dbReference type="CDD" id="cd00041">
    <property type="entry name" value="CUB"/>
    <property type="match status" value="1"/>
</dbReference>
<evidence type="ECO:0000256" key="14">
    <source>
        <dbReference type="PROSITE-ProRule" id="PRU00059"/>
    </source>
</evidence>
<dbReference type="GO" id="GO:0005576">
    <property type="term" value="C:extracellular region"/>
    <property type="evidence" value="ECO:0007669"/>
    <property type="project" value="UniProtKB-SubCell"/>
</dbReference>
<evidence type="ECO:0000256" key="7">
    <source>
        <dbReference type="ARBA" id="ARBA00022729"/>
    </source>
</evidence>
<evidence type="ECO:0000256" key="6">
    <source>
        <dbReference type="ARBA" id="ARBA00022638"/>
    </source>
</evidence>
<dbReference type="SUPFAM" id="SSF53955">
    <property type="entry name" value="Lysozyme-like"/>
    <property type="match status" value="1"/>
</dbReference>
<dbReference type="GO" id="GO:0003796">
    <property type="term" value="F:lysozyme activity"/>
    <property type="evidence" value="ECO:0007669"/>
    <property type="project" value="UniProtKB-EC"/>
</dbReference>
<feature type="active site" description="Proton donor" evidence="12">
    <location>
        <position position="289"/>
    </location>
</feature>
<comment type="catalytic activity">
    <reaction evidence="1">
        <text>Hydrolysis of (1-&gt;4)-beta-linkages between N-acetylmuramic acid and N-acetyl-D-glucosamine residues in a peptidoglycan and between N-acetyl-D-glucosamine residues in chitodextrins.</text>
        <dbReference type="EC" id="3.2.1.17"/>
    </reaction>
</comment>
<feature type="disulfide bond" evidence="13">
    <location>
        <begin position="330"/>
        <end position="336"/>
    </location>
</feature>
<dbReference type="InterPro" id="IPR000859">
    <property type="entry name" value="CUB_dom"/>
</dbReference>
<dbReference type="SMART" id="SM00042">
    <property type="entry name" value="CUB"/>
    <property type="match status" value="1"/>
</dbReference>
<name>A0A6J8DRQ8_MYTCO</name>
<gene>
    <name evidence="17" type="ORF">MCOR_43595</name>
</gene>
<dbReference type="Gene3D" id="1.10.530.10">
    <property type="match status" value="1"/>
</dbReference>
<dbReference type="CDD" id="cd16890">
    <property type="entry name" value="lyz_i"/>
    <property type="match status" value="1"/>
</dbReference>
<feature type="disulfide bond" evidence="13">
    <location>
        <begin position="353"/>
        <end position="371"/>
    </location>
</feature>
<keyword evidence="9" id="KW-0044">Antibiotic</keyword>
<sequence>MSIYSKCKEGSLYARKLNMGHISTQKMSYLAAIFLTVFTVIMQKKDNVNAAIHLTATPYLQTFVSHDTYDGAIHYPEGNYSRDWLVTGQILNYKITIEFIECVLETGNNKGVCITDKVFVYDGTNASATLIKETCCGIGDTVPFTVQSTYGYMYVIFQTDNTVSMEGFRISYILEGAPTTTAQVTTNTNHDSKLPMYIAVGCAVLVASIVLFISASVSRNQQFQRYIKETTIDLSAVGCNKIVVANKVRFRMLPIQLSLQIVVVILTINAGMIFAGISNSCLSCICEVESNCDSTIGCHDDGGSDSCGPFQIKRVYWIDCGEPGHNFTTCAKDYNCAKGCVQNYMERYGGWRCGTTCEDYARMHNGGPRGCRKRATNRYWNKIRAAGCSRYS</sequence>
<comment type="subcellular location">
    <subcellularLocation>
        <location evidence="2">Secreted</location>
    </subcellularLocation>
</comment>
<evidence type="ECO:0000256" key="3">
    <source>
        <dbReference type="ARBA" id="ARBA00012732"/>
    </source>
</evidence>
<evidence type="ECO:0000256" key="4">
    <source>
        <dbReference type="ARBA" id="ARBA00022525"/>
    </source>
</evidence>
<evidence type="ECO:0000313" key="17">
    <source>
        <dbReference type="EMBL" id="CAC5410407.1"/>
    </source>
</evidence>
<dbReference type="PROSITE" id="PS01180">
    <property type="entry name" value="CUB"/>
    <property type="match status" value="1"/>
</dbReference>
<evidence type="ECO:0000256" key="11">
    <source>
        <dbReference type="ARBA" id="ARBA00023295"/>
    </source>
</evidence>
<keyword evidence="7" id="KW-0732">Signal</keyword>
<feature type="disulfide bond" evidence="13">
    <location>
        <begin position="286"/>
        <end position="292"/>
    </location>
</feature>
<dbReference type="Gene3D" id="2.60.120.290">
    <property type="entry name" value="Spermadhesin, CUB domain"/>
    <property type="match status" value="1"/>
</dbReference>
<dbReference type="InterPro" id="IPR008597">
    <property type="entry name" value="Invert_lysozyme"/>
</dbReference>
<keyword evidence="8" id="KW-0378">Hydrolase</keyword>
<feature type="disulfide bond" evidence="13">
    <location>
        <begin position="281"/>
        <end position="357"/>
    </location>
</feature>
<keyword evidence="11" id="KW-0326">Glycosidase</keyword>
<feature type="transmembrane region" description="Helical" evidence="15">
    <location>
        <begin position="194"/>
        <end position="217"/>
    </location>
</feature>
<evidence type="ECO:0000259" key="16">
    <source>
        <dbReference type="PROSITE" id="PS01180"/>
    </source>
</evidence>
<dbReference type="AlphaFoldDB" id="A0A6J8DRQ8"/>
<keyword evidence="15" id="KW-0472">Membrane</keyword>
<evidence type="ECO:0000256" key="12">
    <source>
        <dbReference type="PIRSR" id="PIRSR608597-1"/>
    </source>
</evidence>
<reference evidence="17 18" key="1">
    <citation type="submission" date="2020-06" db="EMBL/GenBank/DDBJ databases">
        <authorList>
            <person name="Li R."/>
            <person name="Bekaert M."/>
        </authorList>
    </citation>
    <scope>NUCLEOTIDE SEQUENCE [LARGE SCALE GENOMIC DNA]</scope>
    <source>
        <strain evidence="18">wild</strain>
    </source>
</reference>
<keyword evidence="4" id="KW-0964">Secreted</keyword>
<dbReference type="GO" id="GO:0031640">
    <property type="term" value="P:killing of cells of another organism"/>
    <property type="evidence" value="ECO:0007669"/>
    <property type="project" value="UniProtKB-KW"/>
</dbReference>
<evidence type="ECO:0000256" key="15">
    <source>
        <dbReference type="SAM" id="Phobius"/>
    </source>
</evidence>
<dbReference type="PANTHER" id="PTHR11195">
    <property type="entry name" value="DESTABILASE-RELATED"/>
    <property type="match status" value="1"/>
</dbReference>
<dbReference type="Pfam" id="PF05497">
    <property type="entry name" value="Destabilase"/>
    <property type="match status" value="1"/>
</dbReference>
<keyword evidence="5" id="KW-0929">Antimicrobial</keyword>
<accession>A0A6J8DRQ8</accession>
<organism evidence="17 18">
    <name type="scientific">Mytilus coruscus</name>
    <name type="common">Sea mussel</name>
    <dbReference type="NCBI Taxonomy" id="42192"/>
    <lineage>
        <taxon>Eukaryota</taxon>
        <taxon>Metazoa</taxon>
        <taxon>Spiralia</taxon>
        <taxon>Lophotrochozoa</taxon>
        <taxon>Mollusca</taxon>
        <taxon>Bivalvia</taxon>
        <taxon>Autobranchia</taxon>
        <taxon>Pteriomorphia</taxon>
        <taxon>Mytilida</taxon>
        <taxon>Mytiloidea</taxon>
        <taxon>Mytilidae</taxon>
        <taxon>Mytilinae</taxon>
        <taxon>Mytilus</taxon>
    </lineage>
</organism>
<evidence type="ECO:0000256" key="8">
    <source>
        <dbReference type="ARBA" id="ARBA00022801"/>
    </source>
</evidence>
<evidence type="ECO:0000256" key="5">
    <source>
        <dbReference type="ARBA" id="ARBA00022529"/>
    </source>
</evidence>
<dbReference type="OrthoDB" id="6337871at2759"/>
<feature type="disulfide bond" evidence="13">
    <location>
        <begin position="298"/>
        <end position="307"/>
    </location>
</feature>
<evidence type="ECO:0000256" key="13">
    <source>
        <dbReference type="PIRSR" id="PIRSR608597-3"/>
    </source>
</evidence>
<feature type="disulfide bond" evidence="13">
    <location>
        <begin position="320"/>
        <end position="340"/>
    </location>
</feature>
<dbReference type="EC" id="3.2.1.17" evidence="3"/>
<feature type="domain" description="CUB" evidence="16">
    <location>
        <begin position="74"/>
        <end position="175"/>
    </location>
</feature>
<dbReference type="GO" id="GO:0042742">
    <property type="term" value="P:defense response to bacterium"/>
    <property type="evidence" value="ECO:0007669"/>
    <property type="project" value="UniProtKB-KW"/>
</dbReference>
<dbReference type="InterPro" id="IPR023346">
    <property type="entry name" value="Lysozyme-like_dom_sf"/>
</dbReference>
<keyword evidence="10 13" id="KW-1015">Disulfide bond</keyword>
<dbReference type="Proteomes" id="UP000507470">
    <property type="component" value="Unassembled WGS sequence"/>
</dbReference>
<evidence type="ECO:0000256" key="2">
    <source>
        <dbReference type="ARBA" id="ARBA00004613"/>
    </source>
</evidence>